<protein>
    <submittedName>
        <fullName evidence="1">Uncharacterized protein</fullName>
    </submittedName>
</protein>
<dbReference type="AlphaFoldDB" id="A0AA40ID62"/>
<accession>A0AA40ID62</accession>
<comment type="caution">
    <text evidence="1">The sequence shown here is derived from an EMBL/GenBank/DDBJ whole genome shotgun (WGS) entry which is preliminary data.</text>
</comment>
<evidence type="ECO:0000313" key="2">
    <source>
        <dbReference type="Proteomes" id="UP001177744"/>
    </source>
</evidence>
<keyword evidence="2" id="KW-1185">Reference proteome</keyword>
<dbReference type="Proteomes" id="UP001177744">
    <property type="component" value="Unassembled WGS sequence"/>
</dbReference>
<sequence length="190" mass="22164">MAFVACVAKLKAEASYPICLDYLVSFSVLSASTTALIRTSRELQLYHMTDIVQQILTMRRKRKRQDKPQCKKHQELMTQFCEKDLEQLISPIPIEEATASHRRKLKRYIVLLMIYLKDAETVYENQVAKTLKVKRKMKNGGRNWVMNVKNLSIPWKQRDMKLTAILSNKRVICKLTITPLHKPRPPAKPR</sequence>
<proteinExistence type="predicted"/>
<organism evidence="1 2">
    <name type="scientific">Cnephaeus nilssonii</name>
    <name type="common">Northern bat</name>
    <name type="synonym">Eptesicus nilssonii</name>
    <dbReference type="NCBI Taxonomy" id="3371016"/>
    <lineage>
        <taxon>Eukaryota</taxon>
        <taxon>Metazoa</taxon>
        <taxon>Chordata</taxon>
        <taxon>Craniata</taxon>
        <taxon>Vertebrata</taxon>
        <taxon>Euteleostomi</taxon>
        <taxon>Mammalia</taxon>
        <taxon>Eutheria</taxon>
        <taxon>Laurasiatheria</taxon>
        <taxon>Chiroptera</taxon>
        <taxon>Yangochiroptera</taxon>
        <taxon>Vespertilionidae</taxon>
        <taxon>Cnephaeus</taxon>
    </lineage>
</organism>
<evidence type="ECO:0000313" key="1">
    <source>
        <dbReference type="EMBL" id="KAK1346992.1"/>
    </source>
</evidence>
<dbReference type="EMBL" id="JAULJE010000001">
    <property type="protein sequence ID" value="KAK1346992.1"/>
    <property type="molecule type" value="Genomic_DNA"/>
</dbReference>
<name>A0AA40ID62_CNENI</name>
<reference evidence="1" key="1">
    <citation type="submission" date="2023-06" db="EMBL/GenBank/DDBJ databases">
        <title>Reference genome for the Northern bat (Eptesicus nilssonii), a most northern bat species.</title>
        <authorList>
            <person name="Laine V.N."/>
            <person name="Pulliainen A.T."/>
            <person name="Lilley T.M."/>
        </authorList>
    </citation>
    <scope>NUCLEOTIDE SEQUENCE</scope>
    <source>
        <strain evidence="1">BLF_Eptnil</strain>
        <tissue evidence="1">Kidney</tissue>
    </source>
</reference>
<gene>
    <name evidence="1" type="ORF">QTO34_000852</name>
</gene>